<name>A0A8D9EKP8_9HEMI</name>
<sequence length="100" mass="11509">MPYPLLPLTFAPPTFPFGGNARDNGSSNANYLEMCDVYMIANFPIFSVCVFFFLLETSVGILVFECYTRSRQNRLINFLVKGNKYVRSNFRCHNNNNFSD</sequence>
<proteinExistence type="predicted"/>
<feature type="transmembrane region" description="Helical" evidence="1">
    <location>
        <begin position="37"/>
        <end position="64"/>
    </location>
</feature>
<evidence type="ECO:0000313" key="2">
    <source>
        <dbReference type="EMBL" id="CAG6756164.1"/>
    </source>
</evidence>
<keyword evidence="1" id="KW-1133">Transmembrane helix</keyword>
<organism evidence="2">
    <name type="scientific">Cacopsylla melanoneura</name>
    <dbReference type="NCBI Taxonomy" id="428564"/>
    <lineage>
        <taxon>Eukaryota</taxon>
        <taxon>Metazoa</taxon>
        <taxon>Ecdysozoa</taxon>
        <taxon>Arthropoda</taxon>
        <taxon>Hexapoda</taxon>
        <taxon>Insecta</taxon>
        <taxon>Pterygota</taxon>
        <taxon>Neoptera</taxon>
        <taxon>Paraneoptera</taxon>
        <taxon>Hemiptera</taxon>
        <taxon>Sternorrhyncha</taxon>
        <taxon>Psylloidea</taxon>
        <taxon>Psyllidae</taxon>
        <taxon>Psyllinae</taxon>
        <taxon>Cacopsylla</taxon>
    </lineage>
</organism>
<reference evidence="2" key="1">
    <citation type="submission" date="2021-05" db="EMBL/GenBank/DDBJ databases">
        <authorList>
            <person name="Alioto T."/>
            <person name="Alioto T."/>
            <person name="Gomez Garrido J."/>
        </authorList>
    </citation>
    <scope>NUCLEOTIDE SEQUENCE</scope>
</reference>
<keyword evidence="1" id="KW-0472">Membrane</keyword>
<protein>
    <submittedName>
        <fullName evidence="2">Uncharacterized protein</fullName>
    </submittedName>
</protein>
<accession>A0A8D9EKP8</accession>
<keyword evidence="1" id="KW-0812">Transmembrane</keyword>
<dbReference type="AlphaFoldDB" id="A0A8D9EKP8"/>
<evidence type="ECO:0000256" key="1">
    <source>
        <dbReference type="SAM" id="Phobius"/>
    </source>
</evidence>
<dbReference type="EMBL" id="HBUF01544069">
    <property type="protein sequence ID" value="CAG6756164.1"/>
    <property type="molecule type" value="Transcribed_RNA"/>
</dbReference>